<feature type="non-terminal residue" evidence="2">
    <location>
        <position position="22"/>
    </location>
</feature>
<dbReference type="AlphaFoldDB" id="A0A381XTY1"/>
<reference evidence="2" key="1">
    <citation type="submission" date="2018-05" db="EMBL/GenBank/DDBJ databases">
        <authorList>
            <person name="Lanie J.A."/>
            <person name="Ng W.-L."/>
            <person name="Kazmierczak K.M."/>
            <person name="Andrzejewski T.M."/>
            <person name="Davidsen T.M."/>
            <person name="Wayne K.J."/>
            <person name="Tettelin H."/>
            <person name="Glass J.I."/>
            <person name="Rusch D."/>
            <person name="Podicherti R."/>
            <person name="Tsui H.-C.T."/>
            <person name="Winkler M.E."/>
        </authorList>
    </citation>
    <scope>NUCLEOTIDE SEQUENCE</scope>
</reference>
<sequence length="22" mass="2417">MTKQPIVEPAANSNDRIIAHPN</sequence>
<proteinExistence type="predicted"/>
<name>A0A381XTY1_9ZZZZ</name>
<accession>A0A381XTY1</accession>
<gene>
    <name evidence="2" type="ORF">METZ01_LOCUS121019</name>
</gene>
<evidence type="ECO:0000313" key="2">
    <source>
        <dbReference type="EMBL" id="SVA68165.1"/>
    </source>
</evidence>
<protein>
    <submittedName>
        <fullName evidence="2">Uncharacterized protein</fullName>
    </submittedName>
</protein>
<evidence type="ECO:0000256" key="1">
    <source>
        <dbReference type="SAM" id="MobiDB-lite"/>
    </source>
</evidence>
<organism evidence="2">
    <name type="scientific">marine metagenome</name>
    <dbReference type="NCBI Taxonomy" id="408172"/>
    <lineage>
        <taxon>unclassified sequences</taxon>
        <taxon>metagenomes</taxon>
        <taxon>ecological metagenomes</taxon>
    </lineage>
</organism>
<feature type="region of interest" description="Disordered" evidence="1">
    <location>
        <begin position="1"/>
        <end position="22"/>
    </location>
</feature>
<dbReference type="EMBL" id="UINC01016359">
    <property type="protein sequence ID" value="SVA68165.1"/>
    <property type="molecule type" value="Genomic_DNA"/>
</dbReference>